<reference evidence="3" key="1">
    <citation type="submission" date="2021-02" db="EMBL/GenBank/DDBJ databases">
        <authorList>
            <person name="Dougan E. K."/>
            <person name="Rhodes N."/>
            <person name="Thang M."/>
            <person name="Chan C."/>
        </authorList>
    </citation>
    <scope>NUCLEOTIDE SEQUENCE</scope>
</reference>
<evidence type="ECO:0000259" key="2">
    <source>
        <dbReference type="Pfam" id="PF02668"/>
    </source>
</evidence>
<gene>
    <name evidence="3" type="ORF">SPIL2461_LOCUS2766</name>
</gene>
<dbReference type="Proteomes" id="UP000649617">
    <property type="component" value="Unassembled WGS sequence"/>
</dbReference>
<dbReference type="OrthoDB" id="408743at2759"/>
<dbReference type="InterPro" id="IPR042098">
    <property type="entry name" value="TauD-like_sf"/>
</dbReference>
<dbReference type="SUPFAM" id="SSF51197">
    <property type="entry name" value="Clavaminate synthase-like"/>
    <property type="match status" value="1"/>
</dbReference>
<organism evidence="3 4">
    <name type="scientific">Symbiodinium pilosum</name>
    <name type="common">Dinoflagellate</name>
    <dbReference type="NCBI Taxonomy" id="2952"/>
    <lineage>
        <taxon>Eukaryota</taxon>
        <taxon>Sar</taxon>
        <taxon>Alveolata</taxon>
        <taxon>Dinophyceae</taxon>
        <taxon>Suessiales</taxon>
        <taxon>Symbiodiniaceae</taxon>
        <taxon>Symbiodinium</taxon>
    </lineage>
</organism>
<dbReference type="InterPro" id="IPR003819">
    <property type="entry name" value="TauD/TfdA-like"/>
</dbReference>
<name>A0A812JYM3_SYMPI</name>
<sequence>MDHIGGDHNRFQRLHASCNLRQLEKFNEKLWIAAFSFYVRSHEEFSDAELDMDILRILRLATKNSLSSEVLMSPGDVIVLDNWKWAHGRRPYVGNRLHGSVISDRRPRSTAPKRREEL</sequence>
<protein>
    <recommendedName>
        <fullName evidence="2">TauD/TfdA-like domain-containing protein</fullName>
    </recommendedName>
</protein>
<dbReference type="Pfam" id="PF02668">
    <property type="entry name" value="TauD"/>
    <property type="match status" value="1"/>
</dbReference>
<dbReference type="GO" id="GO:0016491">
    <property type="term" value="F:oxidoreductase activity"/>
    <property type="evidence" value="ECO:0007669"/>
    <property type="project" value="UniProtKB-KW"/>
</dbReference>
<proteinExistence type="predicted"/>
<evidence type="ECO:0000313" key="4">
    <source>
        <dbReference type="Proteomes" id="UP000649617"/>
    </source>
</evidence>
<dbReference type="AlphaFoldDB" id="A0A812JYM3"/>
<evidence type="ECO:0000313" key="3">
    <source>
        <dbReference type="EMBL" id="CAE7218563.1"/>
    </source>
</evidence>
<dbReference type="EMBL" id="CAJNIZ010003096">
    <property type="protein sequence ID" value="CAE7218563.1"/>
    <property type="molecule type" value="Genomic_DNA"/>
</dbReference>
<accession>A0A812JYM3</accession>
<dbReference type="Gene3D" id="3.60.130.10">
    <property type="entry name" value="Clavaminate synthase-like"/>
    <property type="match status" value="1"/>
</dbReference>
<feature type="domain" description="TauD/TfdA-like" evidence="2">
    <location>
        <begin position="41"/>
        <end position="98"/>
    </location>
</feature>
<comment type="caution">
    <text evidence="3">The sequence shown here is derived from an EMBL/GenBank/DDBJ whole genome shotgun (WGS) entry which is preliminary data.</text>
</comment>
<evidence type="ECO:0000256" key="1">
    <source>
        <dbReference type="ARBA" id="ARBA00023002"/>
    </source>
</evidence>
<keyword evidence="1" id="KW-0560">Oxidoreductase</keyword>
<keyword evidence="4" id="KW-1185">Reference proteome</keyword>